<dbReference type="GO" id="GO:0016491">
    <property type="term" value="F:oxidoreductase activity"/>
    <property type="evidence" value="ECO:0007669"/>
    <property type="project" value="UniProtKB-KW"/>
</dbReference>
<dbReference type="InterPro" id="IPR000262">
    <property type="entry name" value="FMN-dep_DH"/>
</dbReference>
<keyword evidence="2" id="KW-0560">Oxidoreductase</keyword>
<feature type="binding site" evidence="5">
    <location>
        <position position="72"/>
    </location>
    <ligand>
        <name>glyoxylate</name>
        <dbReference type="ChEBI" id="CHEBI:36655"/>
    </ligand>
</feature>
<accession>A0A5N5QIF2</accession>
<feature type="binding site" evidence="5">
    <location>
        <position position="280"/>
    </location>
    <ligand>
        <name>glyoxylate</name>
        <dbReference type="ChEBI" id="CHEBI:36655"/>
    </ligand>
</feature>
<dbReference type="Pfam" id="PF01070">
    <property type="entry name" value="FMN_dh"/>
    <property type="match status" value="2"/>
</dbReference>
<feature type="binding site" evidence="5">
    <location>
        <position position="278"/>
    </location>
    <ligand>
        <name>FMN</name>
        <dbReference type="ChEBI" id="CHEBI:58210"/>
    </ligand>
</feature>
<dbReference type="PANTHER" id="PTHR10578">
    <property type="entry name" value="S -2-HYDROXY-ACID OXIDASE-RELATED"/>
    <property type="match status" value="1"/>
</dbReference>
<evidence type="ECO:0000256" key="6">
    <source>
        <dbReference type="SAM" id="SignalP"/>
    </source>
</evidence>
<organism evidence="8 9">
    <name type="scientific">Ceratobasidium theobromae</name>
    <dbReference type="NCBI Taxonomy" id="1582974"/>
    <lineage>
        <taxon>Eukaryota</taxon>
        <taxon>Fungi</taxon>
        <taxon>Dikarya</taxon>
        <taxon>Basidiomycota</taxon>
        <taxon>Agaricomycotina</taxon>
        <taxon>Agaricomycetes</taxon>
        <taxon>Cantharellales</taxon>
        <taxon>Ceratobasidiaceae</taxon>
        <taxon>Ceratobasidium</taxon>
    </lineage>
</organism>
<feature type="chain" id="PRO_5024378186" description="FMN hydroxy acid dehydrogenase domain-containing protein" evidence="6">
    <location>
        <begin position="23"/>
        <end position="425"/>
    </location>
</feature>
<dbReference type="InterPro" id="IPR013785">
    <property type="entry name" value="Aldolase_TIM"/>
</dbReference>
<proteinExistence type="inferred from homology"/>
<evidence type="ECO:0000256" key="5">
    <source>
        <dbReference type="PIRSR" id="PIRSR000138-2"/>
    </source>
</evidence>
<dbReference type="InterPro" id="IPR037396">
    <property type="entry name" value="FMN_HAD"/>
</dbReference>
<dbReference type="InterPro" id="IPR012133">
    <property type="entry name" value="Alpha-hydoxy_acid_DH_FMN"/>
</dbReference>
<comment type="caution">
    <text evidence="8">The sequence shown here is derived from an EMBL/GenBank/DDBJ whole genome shotgun (WGS) entry which is preliminary data.</text>
</comment>
<feature type="binding site" evidence="5">
    <location>
        <position position="208"/>
    </location>
    <ligand>
        <name>FMN</name>
        <dbReference type="ChEBI" id="CHEBI:58210"/>
    </ligand>
</feature>
<keyword evidence="6" id="KW-0732">Signal</keyword>
<evidence type="ECO:0000256" key="2">
    <source>
        <dbReference type="ARBA" id="ARBA00023002"/>
    </source>
</evidence>
<dbReference type="GO" id="GO:0010181">
    <property type="term" value="F:FMN binding"/>
    <property type="evidence" value="ECO:0007669"/>
    <property type="project" value="InterPro"/>
</dbReference>
<dbReference type="Gene3D" id="3.20.20.70">
    <property type="entry name" value="Aldolase class I"/>
    <property type="match status" value="1"/>
</dbReference>
<gene>
    <name evidence="8" type="ORF">CTheo_5479</name>
</gene>
<dbReference type="Proteomes" id="UP000383932">
    <property type="component" value="Unassembled WGS sequence"/>
</dbReference>
<keyword evidence="5" id="KW-0288">FMN</keyword>
<feature type="binding site" evidence="5">
    <location>
        <begin position="313"/>
        <end position="317"/>
    </location>
    <ligand>
        <name>FMN</name>
        <dbReference type="ChEBI" id="CHEBI:58210"/>
    </ligand>
</feature>
<feature type="binding site" evidence="5">
    <location>
        <position position="256"/>
    </location>
    <ligand>
        <name>FMN</name>
        <dbReference type="ChEBI" id="CHEBI:58210"/>
    </ligand>
</feature>
<feature type="binding site" evidence="5">
    <location>
        <position position="218"/>
    </location>
    <ligand>
        <name>glyoxylate</name>
        <dbReference type="ChEBI" id="CHEBI:36655"/>
    </ligand>
</feature>
<dbReference type="SUPFAM" id="SSF51395">
    <property type="entry name" value="FMN-linked oxidoreductases"/>
    <property type="match status" value="1"/>
</dbReference>
<dbReference type="AlphaFoldDB" id="A0A5N5QIF2"/>
<name>A0A5N5QIF2_9AGAM</name>
<feature type="binding site" evidence="5">
    <location>
        <position position="157"/>
    </location>
    <ligand>
        <name>FMN</name>
        <dbReference type="ChEBI" id="CHEBI:58210"/>
    </ligand>
</feature>
<sequence>MYPASLLGQALALVLGAHLAAAVTLDTEGLPDSGLDTSSWQAGVKPPLTDIFNLHDMQLATKNYLGATEYAYIRTGSLDELTYHANLDIWKSVKLKPHQSHGRNVMNVSVGQTMLGHKFSVPFFIAPAGYSSFTDPQNGELNLVKGAGNQGALYVPSILSSKSTAEMAAARVQNQTMFRQIYPWANRTRLLNDFAEAEKSGYKAIFLTMDNPTVQGIRTRALRKGAPDSSGMYSTDRSLRTVAELQKLTTLPIVPKGIISWEDAKLCLDLGFKAIYISNHGGRLIDTAPTAVEILLDIHKNAPEVFNMEIYADGGVRRGSDVVKLLALGAKAVGLGRPAIFSNSWGAEGVEKFFTLLKRELTTTMQLLGVTELSQLDRSYTLDFSLFLGGVDDNNILHNLWKISADEPPNIAAVDVESDLAPTHW</sequence>
<feature type="domain" description="FMN hydroxy acid dehydrogenase" evidence="7">
    <location>
        <begin position="46"/>
        <end position="386"/>
    </location>
</feature>
<keyword evidence="5" id="KW-0285">Flavoprotein</keyword>
<dbReference type="PANTHER" id="PTHR10578:SF140">
    <property type="entry name" value="FMN HYDROXY ACID DEHYDROGENASE DOMAIN-CONTAINING PROTEIN"/>
    <property type="match status" value="1"/>
</dbReference>
<dbReference type="EMBL" id="SSOP01000125">
    <property type="protein sequence ID" value="KAB5591067.1"/>
    <property type="molecule type" value="Genomic_DNA"/>
</dbReference>
<keyword evidence="9" id="KW-1185">Reference proteome</keyword>
<evidence type="ECO:0000313" key="8">
    <source>
        <dbReference type="EMBL" id="KAB5591067.1"/>
    </source>
</evidence>
<comment type="cofactor">
    <cofactor evidence="1">
        <name>FMN</name>
        <dbReference type="ChEBI" id="CHEBI:58210"/>
    </cofactor>
</comment>
<feature type="signal peptide" evidence="6">
    <location>
        <begin position="1"/>
        <end position="22"/>
    </location>
</feature>
<evidence type="ECO:0000256" key="3">
    <source>
        <dbReference type="ARBA" id="ARBA00024042"/>
    </source>
</evidence>
<feature type="binding site" evidence="5">
    <location>
        <position position="180"/>
    </location>
    <ligand>
        <name>FMN</name>
        <dbReference type="ChEBI" id="CHEBI:58210"/>
    </ligand>
</feature>
<dbReference type="PROSITE" id="PS51349">
    <property type="entry name" value="FMN_HYDROXY_ACID_DH_2"/>
    <property type="match status" value="1"/>
</dbReference>
<reference evidence="8 9" key="1">
    <citation type="journal article" date="2019" name="Fungal Biol. Biotechnol.">
        <title>Draft genome sequence of fastidious pathogen Ceratobasidium theobromae, which causes vascular-streak dieback in Theobroma cacao.</title>
        <authorList>
            <person name="Ali S.S."/>
            <person name="Asman A."/>
            <person name="Shao J."/>
            <person name="Firmansyah A.P."/>
            <person name="Susilo A.W."/>
            <person name="Rosmana A."/>
            <person name="McMahon P."/>
            <person name="Junaid M."/>
            <person name="Guest D."/>
            <person name="Kheng T.Y."/>
            <person name="Meinhardt L.W."/>
            <person name="Bailey B.A."/>
        </authorList>
    </citation>
    <scope>NUCLEOTIDE SEQUENCE [LARGE SCALE GENOMIC DNA]</scope>
    <source>
        <strain evidence="8 9">CT2</strain>
    </source>
</reference>
<comment type="similarity">
    <text evidence="3">Belongs to the FMN-dependent alpha-hydroxy acid dehydrogenase family.</text>
</comment>
<evidence type="ECO:0000259" key="7">
    <source>
        <dbReference type="PROSITE" id="PS51349"/>
    </source>
</evidence>
<feature type="binding site" evidence="5">
    <location>
        <begin position="336"/>
        <end position="337"/>
    </location>
    <ligand>
        <name>FMN</name>
        <dbReference type="ChEBI" id="CHEBI:58210"/>
    </ligand>
</feature>
<protein>
    <recommendedName>
        <fullName evidence="7">FMN hydroxy acid dehydrogenase domain-containing protein</fullName>
    </recommendedName>
</protein>
<dbReference type="OrthoDB" id="1925334at2759"/>
<evidence type="ECO:0000256" key="4">
    <source>
        <dbReference type="PIRSR" id="PIRSR000138-1"/>
    </source>
</evidence>
<evidence type="ECO:0000256" key="1">
    <source>
        <dbReference type="ARBA" id="ARBA00001917"/>
    </source>
</evidence>
<feature type="binding site" evidence="5">
    <location>
        <begin position="127"/>
        <end position="129"/>
    </location>
    <ligand>
        <name>FMN</name>
        <dbReference type="ChEBI" id="CHEBI:58210"/>
    </ligand>
</feature>
<feature type="active site" description="Proton acceptor" evidence="4">
    <location>
        <position position="280"/>
    </location>
</feature>
<dbReference type="PIRSF" id="PIRSF000138">
    <property type="entry name" value="Al-hdrx_acd_dh"/>
    <property type="match status" value="1"/>
</dbReference>
<evidence type="ECO:0000313" key="9">
    <source>
        <dbReference type="Proteomes" id="UP000383932"/>
    </source>
</evidence>
<feature type="binding site" evidence="5">
    <location>
        <position position="182"/>
    </location>
    <ligand>
        <name>glyoxylate</name>
        <dbReference type="ChEBI" id="CHEBI:36655"/>
    </ligand>
</feature>
<feature type="binding site" evidence="5">
    <location>
        <position position="283"/>
    </location>
    <ligand>
        <name>glyoxylate</name>
        <dbReference type="ChEBI" id="CHEBI:36655"/>
    </ligand>
</feature>